<reference evidence="1 2" key="2">
    <citation type="journal article" date="2019" name="Microbiol. Resour. Announc.">
        <title>Complete Genome Sequences of Bacillus Bacteriophages Wes44 and Carmen17.</title>
        <authorList>
            <person name="Alder H."/>
            <person name="Himelright M."/>
            <person name="Eisemann E."/>
            <person name="Temple L."/>
        </authorList>
    </citation>
    <scope>NUCLEOTIDE SEQUENCE [LARGE SCALE GENOMIC DNA]</scope>
</reference>
<keyword evidence="2" id="KW-1185">Reference proteome</keyword>
<dbReference type="EMBL" id="MG784342">
    <property type="protein sequence ID" value="AUR81247.1"/>
    <property type="molecule type" value="Genomic_DNA"/>
</dbReference>
<accession>A0A2I7QIM6</accession>
<dbReference type="KEGG" id="vg:55607502"/>
<evidence type="ECO:0008006" key="3">
    <source>
        <dbReference type="Google" id="ProtNLM"/>
    </source>
</evidence>
<dbReference type="GeneID" id="55607502"/>
<organism evidence="1 2">
    <name type="scientific">Bacillus phage Carmen17</name>
    <dbReference type="NCBI Taxonomy" id="2072797"/>
    <lineage>
        <taxon>Viruses</taxon>
        <taxon>Duplodnaviria</taxon>
        <taxon>Heunggongvirae</taxon>
        <taxon>Uroviricota</taxon>
        <taxon>Caudoviricetes</taxon>
        <taxon>Gutmannvirinae</taxon>
        <taxon>Carmenvirus</taxon>
        <taxon>Carmenvirus carmen17</taxon>
    </lineage>
</organism>
<name>A0A2I7QIM6_9CAUD</name>
<evidence type="ECO:0000313" key="2">
    <source>
        <dbReference type="Proteomes" id="UP000241941"/>
    </source>
</evidence>
<proteinExistence type="predicted"/>
<dbReference type="PROSITE" id="PS51257">
    <property type="entry name" value="PROKAR_LIPOPROTEIN"/>
    <property type="match status" value="1"/>
</dbReference>
<sequence length="64" mass="7351">MRKVLLSAVLGLGVVSLAGCEERHVYFQGSYLPVSEVEERLEDIIEDQNPEFDFEVSIYEEDEE</sequence>
<evidence type="ECO:0000313" key="1">
    <source>
        <dbReference type="EMBL" id="AUR81247.1"/>
    </source>
</evidence>
<dbReference type="Proteomes" id="UP000241941">
    <property type="component" value="Segment"/>
</dbReference>
<protein>
    <recommendedName>
        <fullName evidence="3">Lipoprotein</fullName>
    </recommendedName>
</protein>
<reference evidence="1 2" key="1">
    <citation type="submission" date="2018-01" db="EMBL/GenBank/DDBJ databases">
        <title>Complete Genome of Bacillus phages Carmen17.</title>
        <authorList>
            <person name="Himelright M.J."/>
            <person name="Eisemann E.C."/>
            <person name="Alder H.M."/>
            <person name="Clem A.M."/>
            <person name="Temple L."/>
        </authorList>
    </citation>
    <scope>NUCLEOTIDE SEQUENCE [LARGE SCALE GENOMIC DNA]</scope>
</reference>
<dbReference type="RefSeq" id="YP_009837320.1">
    <property type="nucleotide sequence ID" value="NC_048698.1"/>
</dbReference>